<reference evidence="2" key="2">
    <citation type="journal article" date="2020" name="Nat. Commun.">
        <title>Large-scale genome sequencing of mycorrhizal fungi provides insights into the early evolution of symbiotic traits.</title>
        <authorList>
            <person name="Miyauchi S."/>
            <person name="Kiss E."/>
            <person name="Kuo A."/>
            <person name="Drula E."/>
            <person name="Kohler A."/>
            <person name="Sanchez-Garcia M."/>
            <person name="Morin E."/>
            <person name="Andreopoulos B."/>
            <person name="Barry K.W."/>
            <person name="Bonito G."/>
            <person name="Buee M."/>
            <person name="Carver A."/>
            <person name="Chen C."/>
            <person name="Cichocki N."/>
            <person name="Clum A."/>
            <person name="Culley D."/>
            <person name="Crous P.W."/>
            <person name="Fauchery L."/>
            <person name="Girlanda M."/>
            <person name="Hayes R.D."/>
            <person name="Keri Z."/>
            <person name="LaButti K."/>
            <person name="Lipzen A."/>
            <person name="Lombard V."/>
            <person name="Magnuson J."/>
            <person name="Maillard F."/>
            <person name="Murat C."/>
            <person name="Nolan M."/>
            <person name="Ohm R.A."/>
            <person name="Pangilinan J."/>
            <person name="Pereira M.F."/>
            <person name="Perotto S."/>
            <person name="Peter M."/>
            <person name="Pfister S."/>
            <person name="Riley R."/>
            <person name="Sitrit Y."/>
            <person name="Stielow J.B."/>
            <person name="Szollosi G."/>
            <person name="Zifcakova L."/>
            <person name="Stursova M."/>
            <person name="Spatafora J.W."/>
            <person name="Tedersoo L."/>
            <person name="Vaario L.M."/>
            <person name="Yamada A."/>
            <person name="Yan M."/>
            <person name="Wang P."/>
            <person name="Xu J."/>
            <person name="Bruns T."/>
            <person name="Baldrian P."/>
            <person name="Vilgalys R."/>
            <person name="Dunand C."/>
            <person name="Henrissat B."/>
            <person name="Grigoriev I.V."/>
            <person name="Hibbett D."/>
            <person name="Nagy L.G."/>
            <person name="Martin F.M."/>
        </authorList>
    </citation>
    <scope>NUCLEOTIDE SEQUENCE</scope>
    <source>
        <strain evidence="2">BED1</strain>
    </source>
</reference>
<feature type="region of interest" description="Disordered" evidence="1">
    <location>
        <begin position="1"/>
        <end position="20"/>
    </location>
</feature>
<dbReference type="AlphaFoldDB" id="A0AAD4BHN2"/>
<keyword evidence="3" id="KW-1185">Reference proteome</keyword>
<evidence type="ECO:0000313" key="3">
    <source>
        <dbReference type="Proteomes" id="UP001194468"/>
    </source>
</evidence>
<name>A0AAD4BHN2_BOLED</name>
<comment type="caution">
    <text evidence="2">The sequence shown here is derived from an EMBL/GenBank/DDBJ whole genome shotgun (WGS) entry which is preliminary data.</text>
</comment>
<gene>
    <name evidence="2" type="ORF">L210DRAFT_3562982</name>
</gene>
<proteinExistence type="predicted"/>
<dbReference type="Proteomes" id="UP001194468">
    <property type="component" value="Unassembled WGS sequence"/>
</dbReference>
<sequence>MLSRLQASVMTKERPGVPELPEAVHPHFSLLNSGDIWNSQTALLLLGRSLDNVVL</sequence>
<reference evidence="2" key="1">
    <citation type="submission" date="2019-10" db="EMBL/GenBank/DDBJ databases">
        <authorList>
            <consortium name="DOE Joint Genome Institute"/>
            <person name="Kuo A."/>
            <person name="Miyauchi S."/>
            <person name="Kiss E."/>
            <person name="Drula E."/>
            <person name="Kohler A."/>
            <person name="Sanchez-Garcia M."/>
            <person name="Andreopoulos B."/>
            <person name="Barry K.W."/>
            <person name="Bonito G."/>
            <person name="Buee M."/>
            <person name="Carver A."/>
            <person name="Chen C."/>
            <person name="Cichocki N."/>
            <person name="Clum A."/>
            <person name="Culley D."/>
            <person name="Crous P.W."/>
            <person name="Fauchery L."/>
            <person name="Girlanda M."/>
            <person name="Hayes R."/>
            <person name="Keri Z."/>
            <person name="LaButti K."/>
            <person name="Lipzen A."/>
            <person name="Lombard V."/>
            <person name="Magnuson J."/>
            <person name="Maillard F."/>
            <person name="Morin E."/>
            <person name="Murat C."/>
            <person name="Nolan M."/>
            <person name="Ohm R."/>
            <person name="Pangilinan J."/>
            <person name="Pereira M."/>
            <person name="Perotto S."/>
            <person name="Peter M."/>
            <person name="Riley R."/>
            <person name="Sitrit Y."/>
            <person name="Stielow B."/>
            <person name="Szollosi G."/>
            <person name="Zifcakova L."/>
            <person name="Stursova M."/>
            <person name="Spatafora J.W."/>
            <person name="Tedersoo L."/>
            <person name="Vaario L.-M."/>
            <person name="Yamada A."/>
            <person name="Yan M."/>
            <person name="Wang P."/>
            <person name="Xu J."/>
            <person name="Bruns T."/>
            <person name="Baldrian P."/>
            <person name="Vilgalys R."/>
            <person name="Henrissat B."/>
            <person name="Grigoriev I.V."/>
            <person name="Hibbett D."/>
            <person name="Nagy L.G."/>
            <person name="Martin F.M."/>
        </authorList>
    </citation>
    <scope>NUCLEOTIDE SEQUENCE</scope>
    <source>
        <strain evidence="2">BED1</strain>
    </source>
</reference>
<protein>
    <submittedName>
        <fullName evidence="2">Uncharacterized protein</fullName>
    </submittedName>
</protein>
<evidence type="ECO:0000313" key="2">
    <source>
        <dbReference type="EMBL" id="KAF8429977.1"/>
    </source>
</evidence>
<organism evidence="2 3">
    <name type="scientific">Boletus edulis BED1</name>
    <dbReference type="NCBI Taxonomy" id="1328754"/>
    <lineage>
        <taxon>Eukaryota</taxon>
        <taxon>Fungi</taxon>
        <taxon>Dikarya</taxon>
        <taxon>Basidiomycota</taxon>
        <taxon>Agaricomycotina</taxon>
        <taxon>Agaricomycetes</taxon>
        <taxon>Agaricomycetidae</taxon>
        <taxon>Boletales</taxon>
        <taxon>Boletineae</taxon>
        <taxon>Boletaceae</taxon>
        <taxon>Boletoideae</taxon>
        <taxon>Boletus</taxon>
    </lineage>
</organism>
<accession>A0AAD4BHN2</accession>
<dbReference type="EMBL" id="WHUW01000064">
    <property type="protein sequence ID" value="KAF8429977.1"/>
    <property type="molecule type" value="Genomic_DNA"/>
</dbReference>
<evidence type="ECO:0000256" key="1">
    <source>
        <dbReference type="SAM" id="MobiDB-lite"/>
    </source>
</evidence>